<dbReference type="SUPFAM" id="SSF55729">
    <property type="entry name" value="Acyl-CoA N-acyltransferases (Nat)"/>
    <property type="match status" value="1"/>
</dbReference>
<evidence type="ECO:0000256" key="2">
    <source>
        <dbReference type="ARBA" id="ARBA00023315"/>
    </source>
</evidence>
<gene>
    <name evidence="4" type="ORF">OZSIB_3991</name>
</gene>
<protein>
    <submittedName>
        <fullName evidence="4">Ribosomal-protein-S18p-alanine acetyltransferase-related protein</fullName>
    </submittedName>
</protein>
<organism evidence="4 5">
    <name type="scientific">Candidatus Ozemobacter sibiricus</name>
    <dbReference type="NCBI Taxonomy" id="2268124"/>
    <lineage>
        <taxon>Bacteria</taxon>
        <taxon>Candidatus Ozemobacteria</taxon>
        <taxon>Candidatus Ozemobacterales</taxon>
        <taxon>Candidatus Ozemobacteraceae</taxon>
        <taxon>Candidatus Ozemobacter</taxon>
    </lineage>
</organism>
<dbReference type="PROSITE" id="PS51186">
    <property type="entry name" value="GNAT"/>
    <property type="match status" value="1"/>
</dbReference>
<comment type="caution">
    <text evidence="4">The sequence shown here is derived from an EMBL/GenBank/DDBJ whole genome shotgun (WGS) entry which is preliminary data.</text>
</comment>
<evidence type="ECO:0000259" key="3">
    <source>
        <dbReference type="PROSITE" id="PS51186"/>
    </source>
</evidence>
<feature type="domain" description="N-acetyltransferase" evidence="3">
    <location>
        <begin position="8"/>
        <end position="156"/>
    </location>
</feature>
<name>A0A367ZPS7_9BACT</name>
<dbReference type="GO" id="GO:0016747">
    <property type="term" value="F:acyltransferase activity, transferring groups other than amino-acyl groups"/>
    <property type="evidence" value="ECO:0007669"/>
    <property type="project" value="InterPro"/>
</dbReference>
<evidence type="ECO:0000313" key="4">
    <source>
        <dbReference type="EMBL" id="RCK79837.1"/>
    </source>
</evidence>
<keyword evidence="1 4" id="KW-0808">Transferase</keyword>
<dbReference type="InterPro" id="IPR016181">
    <property type="entry name" value="Acyl_CoA_acyltransferase"/>
</dbReference>
<reference evidence="4 5" key="1">
    <citation type="submission" date="2018-05" db="EMBL/GenBank/DDBJ databases">
        <title>A metagenomic window into the 2 km-deep terrestrial subsurface aquifer revealed taxonomically and functionally diverse microbial community comprising novel uncultured bacterial lineages.</title>
        <authorList>
            <person name="Kadnikov V.V."/>
            <person name="Mardanov A.V."/>
            <person name="Beletsky A.V."/>
            <person name="Banks D."/>
            <person name="Pimenov N.V."/>
            <person name="Frank Y.A."/>
            <person name="Karnachuk O.V."/>
            <person name="Ravin N.V."/>
        </authorList>
    </citation>
    <scope>NUCLEOTIDE SEQUENCE [LARGE SCALE GENOMIC DNA]</scope>
    <source>
        <strain evidence="4">BY5</strain>
    </source>
</reference>
<evidence type="ECO:0000313" key="5">
    <source>
        <dbReference type="Proteomes" id="UP000252355"/>
    </source>
</evidence>
<dbReference type="InterPro" id="IPR050680">
    <property type="entry name" value="YpeA/RimI_acetyltransf"/>
</dbReference>
<proteinExistence type="predicted"/>
<keyword evidence="2" id="KW-0012">Acyltransferase</keyword>
<dbReference type="CDD" id="cd04301">
    <property type="entry name" value="NAT_SF"/>
    <property type="match status" value="1"/>
</dbReference>
<dbReference type="InterPro" id="IPR000182">
    <property type="entry name" value="GNAT_dom"/>
</dbReference>
<evidence type="ECO:0000256" key="1">
    <source>
        <dbReference type="ARBA" id="ARBA00022679"/>
    </source>
</evidence>
<dbReference type="AlphaFoldDB" id="A0A367ZPS7"/>
<sequence length="156" mass="16932">MAEADQTLIIERLPEPPTWSDLEAFAALDREAFAADGLTAANLRLLALTGRLYVARLEGQVTGQAVVLGRLDGPGAFLLGLAVGQAWRGRQMGRRLLQFILADLARAGVPFLELTVDPANLPAVSLYEKEGFVRERLVPDLLGPGKARLIMRRSLS</sequence>
<dbReference type="Gene3D" id="3.40.630.30">
    <property type="match status" value="1"/>
</dbReference>
<dbReference type="Pfam" id="PF00583">
    <property type="entry name" value="Acetyltransf_1"/>
    <property type="match status" value="1"/>
</dbReference>
<accession>A0A367ZPS7</accession>
<dbReference type="EMBL" id="QOQW01000010">
    <property type="protein sequence ID" value="RCK79837.1"/>
    <property type="molecule type" value="Genomic_DNA"/>
</dbReference>
<dbReference type="Proteomes" id="UP000252355">
    <property type="component" value="Unassembled WGS sequence"/>
</dbReference>
<dbReference type="PANTHER" id="PTHR43420">
    <property type="entry name" value="ACETYLTRANSFERASE"/>
    <property type="match status" value="1"/>
</dbReference>